<evidence type="ECO:0000313" key="1">
    <source>
        <dbReference type="EMBL" id="PWE21708.1"/>
    </source>
</evidence>
<dbReference type="AlphaFoldDB" id="A0A2U2C121"/>
<accession>A0A2U2C121</accession>
<organism evidence="1 2">
    <name type="scientific">Aliarcobacter skirrowii</name>
    <dbReference type="NCBI Taxonomy" id="28200"/>
    <lineage>
        <taxon>Bacteria</taxon>
        <taxon>Pseudomonadati</taxon>
        <taxon>Campylobacterota</taxon>
        <taxon>Epsilonproteobacteria</taxon>
        <taxon>Campylobacterales</taxon>
        <taxon>Arcobacteraceae</taxon>
        <taxon>Aliarcobacter</taxon>
    </lineage>
</organism>
<reference evidence="1 2" key="1">
    <citation type="submission" date="2018-05" db="EMBL/GenBank/DDBJ databases">
        <title>Antimicrobial susceptibility testing and genomic analysis of Arcobacter skirrowii strains and one Arcobacter butzleri isolated from German poultry farms.</title>
        <authorList>
            <person name="Haenel I."/>
            <person name="Hotzel H."/>
            <person name="Tomaso H."/>
            <person name="Busch A."/>
        </authorList>
    </citation>
    <scope>NUCLEOTIDE SEQUENCE [LARGE SCALE GENOMIC DNA]</scope>
    <source>
        <strain evidence="2">v</strain>
    </source>
</reference>
<comment type="caution">
    <text evidence="1">The sequence shown here is derived from an EMBL/GenBank/DDBJ whole genome shotgun (WGS) entry which is preliminary data.</text>
</comment>
<dbReference type="STRING" id="28200.GCA_001572935_01037"/>
<protein>
    <submittedName>
        <fullName evidence="1">Uncharacterized protein</fullName>
    </submittedName>
</protein>
<evidence type="ECO:0000313" key="2">
    <source>
        <dbReference type="Proteomes" id="UP000245014"/>
    </source>
</evidence>
<dbReference type="Proteomes" id="UP000245014">
    <property type="component" value="Unassembled WGS sequence"/>
</dbReference>
<sequence length="132" mass="15715">MYKLSINKDLFEKIYLKKEKTVVKPATTYWKKELFNPKIIDDAIFYEIKDIKKLLLQNSLGEDKPQIVIECDKLEYKKDDNVFLFHLGKILEQKNIENIEDDKDIIIKNLLKEKEDLRKLLEELKSIGLKNS</sequence>
<dbReference type="EMBL" id="QEYI01000003">
    <property type="protein sequence ID" value="PWE21708.1"/>
    <property type="molecule type" value="Genomic_DNA"/>
</dbReference>
<gene>
    <name evidence="1" type="ORF">DF188_05705</name>
</gene>
<name>A0A2U2C121_9BACT</name>
<dbReference type="RefSeq" id="WP_109158413.1">
    <property type="nucleotide sequence ID" value="NZ_JAUQUC010000054.1"/>
</dbReference>
<proteinExistence type="predicted"/>